<evidence type="ECO:0000313" key="4">
    <source>
        <dbReference type="Proteomes" id="UP001270362"/>
    </source>
</evidence>
<comment type="caution">
    <text evidence="3">The sequence shown here is derived from an EMBL/GenBank/DDBJ whole genome shotgun (WGS) entry which is preliminary data.</text>
</comment>
<keyword evidence="2" id="KW-0732">Signal</keyword>
<dbReference type="AlphaFoldDB" id="A0AAE0XJX8"/>
<organism evidence="3 4">
    <name type="scientific">Podospora appendiculata</name>
    <dbReference type="NCBI Taxonomy" id="314037"/>
    <lineage>
        <taxon>Eukaryota</taxon>
        <taxon>Fungi</taxon>
        <taxon>Dikarya</taxon>
        <taxon>Ascomycota</taxon>
        <taxon>Pezizomycotina</taxon>
        <taxon>Sordariomycetes</taxon>
        <taxon>Sordariomycetidae</taxon>
        <taxon>Sordariales</taxon>
        <taxon>Podosporaceae</taxon>
        <taxon>Podospora</taxon>
    </lineage>
</organism>
<dbReference type="EMBL" id="JAULSO010000001">
    <property type="protein sequence ID" value="KAK3694753.1"/>
    <property type="molecule type" value="Genomic_DNA"/>
</dbReference>
<gene>
    <name evidence="3" type="ORF">B0T22DRAFT_80723</name>
</gene>
<feature type="chain" id="PRO_5042170364" evidence="2">
    <location>
        <begin position="19"/>
        <end position="146"/>
    </location>
</feature>
<reference evidence="3" key="1">
    <citation type="journal article" date="2023" name="Mol. Phylogenet. Evol.">
        <title>Genome-scale phylogeny and comparative genomics of the fungal order Sordariales.</title>
        <authorList>
            <person name="Hensen N."/>
            <person name="Bonometti L."/>
            <person name="Westerberg I."/>
            <person name="Brannstrom I.O."/>
            <person name="Guillou S."/>
            <person name="Cros-Aarteil S."/>
            <person name="Calhoun S."/>
            <person name="Haridas S."/>
            <person name="Kuo A."/>
            <person name="Mondo S."/>
            <person name="Pangilinan J."/>
            <person name="Riley R."/>
            <person name="LaButti K."/>
            <person name="Andreopoulos B."/>
            <person name="Lipzen A."/>
            <person name="Chen C."/>
            <person name="Yan M."/>
            <person name="Daum C."/>
            <person name="Ng V."/>
            <person name="Clum A."/>
            <person name="Steindorff A."/>
            <person name="Ohm R.A."/>
            <person name="Martin F."/>
            <person name="Silar P."/>
            <person name="Natvig D.O."/>
            <person name="Lalanne C."/>
            <person name="Gautier V."/>
            <person name="Ament-Velasquez S.L."/>
            <person name="Kruys A."/>
            <person name="Hutchinson M.I."/>
            <person name="Powell A.J."/>
            <person name="Barry K."/>
            <person name="Miller A.N."/>
            <person name="Grigoriev I.V."/>
            <person name="Debuchy R."/>
            <person name="Gladieux P."/>
            <person name="Hiltunen Thoren M."/>
            <person name="Johannesson H."/>
        </authorList>
    </citation>
    <scope>NUCLEOTIDE SEQUENCE</scope>
    <source>
        <strain evidence="3">CBS 314.62</strain>
    </source>
</reference>
<evidence type="ECO:0000256" key="2">
    <source>
        <dbReference type="SAM" id="SignalP"/>
    </source>
</evidence>
<evidence type="ECO:0000313" key="3">
    <source>
        <dbReference type="EMBL" id="KAK3694753.1"/>
    </source>
</evidence>
<feature type="signal peptide" evidence="2">
    <location>
        <begin position="1"/>
        <end position="18"/>
    </location>
</feature>
<proteinExistence type="predicted"/>
<name>A0AAE0XJX8_9PEZI</name>
<evidence type="ECO:0000256" key="1">
    <source>
        <dbReference type="SAM" id="MobiDB-lite"/>
    </source>
</evidence>
<accession>A0AAE0XJX8</accession>
<feature type="region of interest" description="Disordered" evidence="1">
    <location>
        <begin position="101"/>
        <end position="146"/>
    </location>
</feature>
<feature type="compositionally biased region" description="Basic and acidic residues" evidence="1">
    <location>
        <begin position="106"/>
        <end position="130"/>
    </location>
</feature>
<sequence length="146" mass="16492">MLSRSWCCFGLPMMTVGGLGPGQPYNTHPAYMAPCMRLRGTDSERKEDSKCVCIGVYIWSYQDRSLPPRQGTPTQPDALHFLETRRPLTPSAGSARYAGAWRRGRVQGEPDRAREREMKREGHVRQDTKKSQARQGINRTCCDGMS</sequence>
<protein>
    <submittedName>
        <fullName evidence="3">Uncharacterized protein</fullName>
    </submittedName>
</protein>
<reference evidence="3" key="2">
    <citation type="submission" date="2023-06" db="EMBL/GenBank/DDBJ databases">
        <authorList>
            <consortium name="Lawrence Berkeley National Laboratory"/>
            <person name="Haridas S."/>
            <person name="Hensen N."/>
            <person name="Bonometti L."/>
            <person name="Westerberg I."/>
            <person name="Brannstrom I.O."/>
            <person name="Guillou S."/>
            <person name="Cros-Aarteil S."/>
            <person name="Calhoun S."/>
            <person name="Kuo A."/>
            <person name="Mondo S."/>
            <person name="Pangilinan J."/>
            <person name="Riley R."/>
            <person name="Labutti K."/>
            <person name="Andreopoulos B."/>
            <person name="Lipzen A."/>
            <person name="Chen C."/>
            <person name="Yanf M."/>
            <person name="Daum C."/>
            <person name="Ng V."/>
            <person name="Clum A."/>
            <person name="Steindorff A."/>
            <person name="Ohm R."/>
            <person name="Martin F."/>
            <person name="Silar P."/>
            <person name="Natvig D."/>
            <person name="Lalanne C."/>
            <person name="Gautier V."/>
            <person name="Ament-Velasquez S.L."/>
            <person name="Kruys A."/>
            <person name="Hutchinson M.I."/>
            <person name="Powell A.J."/>
            <person name="Barry K."/>
            <person name="Miller A.N."/>
            <person name="Grigoriev I.V."/>
            <person name="Debuchy R."/>
            <person name="Gladieux P."/>
            <person name="Thoren M.H."/>
            <person name="Johannesson H."/>
        </authorList>
    </citation>
    <scope>NUCLEOTIDE SEQUENCE</scope>
    <source>
        <strain evidence="3">CBS 314.62</strain>
    </source>
</reference>
<dbReference type="Proteomes" id="UP001270362">
    <property type="component" value="Unassembled WGS sequence"/>
</dbReference>
<keyword evidence="4" id="KW-1185">Reference proteome</keyword>